<dbReference type="OrthoDB" id="5420191at2"/>
<evidence type="ECO:0000313" key="2">
    <source>
        <dbReference type="Proteomes" id="UP000182350"/>
    </source>
</evidence>
<evidence type="ECO:0008006" key="3">
    <source>
        <dbReference type="Google" id="ProtNLM"/>
    </source>
</evidence>
<proteinExistence type="predicted"/>
<name>A0A1K1VWY9_9GAMM</name>
<dbReference type="AlphaFoldDB" id="A0A1K1VWY9"/>
<keyword evidence="2" id="KW-1185">Reference proteome</keyword>
<dbReference type="STRING" id="1122209.SAMN02745752_01123"/>
<accession>A0A1K1VWY9</accession>
<sequence>MSIAFTDRELKRAWRQLKKISMPHTDGKRENAHRLLLFYAVECGLKAVWLKRKCQRLFTAEDVKQTGHDLGNILTRLSAGHHLKLPGNIQLTAVIASDGHEEQRNCNMESLHQVWRYGGVSLNPTDQQCEVQLEQVLNWINGELQ</sequence>
<dbReference type="Proteomes" id="UP000182350">
    <property type="component" value="Unassembled WGS sequence"/>
</dbReference>
<protein>
    <recommendedName>
        <fullName evidence="3">HEPN domain-containing protein</fullName>
    </recommendedName>
</protein>
<reference evidence="1 2" key="1">
    <citation type="submission" date="2016-11" db="EMBL/GenBank/DDBJ databases">
        <authorList>
            <person name="Jaros S."/>
            <person name="Januszkiewicz K."/>
            <person name="Wedrychowicz H."/>
        </authorList>
    </citation>
    <scope>NUCLEOTIDE SEQUENCE [LARGE SCALE GENOMIC DNA]</scope>
    <source>
        <strain evidence="1 2">DSM 21637</strain>
    </source>
</reference>
<dbReference type="EMBL" id="FPJW01000003">
    <property type="protein sequence ID" value="SFX29616.1"/>
    <property type="molecule type" value="Genomic_DNA"/>
</dbReference>
<evidence type="ECO:0000313" key="1">
    <source>
        <dbReference type="EMBL" id="SFX29616.1"/>
    </source>
</evidence>
<organism evidence="1 2">
    <name type="scientific">Marinospirillum alkaliphilum DSM 21637</name>
    <dbReference type="NCBI Taxonomy" id="1122209"/>
    <lineage>
        <taxon>Bacteria</taxon>
        <taxon>Pseudomonadati</taxon>
        <taxon>Pseudomonadota</taxon>
        <taxon>Gammaproteobacteria</taxon>
        <taxon>Oceanospirillales</taxon>
        <taxon>Oceanospirillaceae</taxon>
        <taxon>Marinospirillum</taxon>
    </lineage>
</organism>
<gene>
    <name evidence="1" type="ORF">SAMN02745752_01123</name>
</gene>
<dbReference type="RefSeq" id="WP_072325373.1">
    <property type="nucleotide sequence ID" value="NZ_FPJW01000003.1"/>
</dbReference>